<protein>
    <recommendedName>
        <fullName evidence="1">NHR domain-containing protein</fullName>
    </recommendedName>
</protein>
<dbReference type="Gene3D" id="2.60.120.920">
    <property type="match status" value="1"/>
</dbReference>
<feature type="domain" description="NHR" evidence="1">
    <location>
        <begin position="222"/>
        <end position="391"/>
    </location>
</feature>
<organism evidence="2 3">
    <name type="scientific">Symbiodinium natans</name>
    <dbReference type="NCBI Taxonomy" id="878477"/>
    <lineage>
        <taxon>Eukaryota</taxon>
        <taxon>Sar</taxon>
        <taxon>Alveolata</taxon>
        <taxon>Dinophyceae</taxon>
        <taxon>Suessiales</taxon>
        <taxon>Symbiodiniaceae</taxon>
        <taxon>Symbiodinium</taxon>
    </lineage>
</organism>
<accession>A0A812LBG3</accession>
<dbReference type="Proteomes" id="UP000604046">
    <property type="component" value="Unassembled WGS sequence"/>
</dbReference>
<comment type="caution">
    <text evidence="2">The sequence shown here is derived from an EMBL/GenBank/DDBJ whole genome shotgun (WGS) entry which is preliminary data.</text>
</comment>
<dbReference type="AlphaFoldDB" id="A0A812LBG3"/>
<dbReference type="OrthoDB" id="472016at2759"/>
<evidence type="ECO:0000313" key="2">
    <source>
        <dbReference type="EMBL" id="CAE7244084.1"/>
    </source>
</evidence>
<dbReference type="InterPro" id="IPR006573">
    <property type="entry name" value="NHR_dom"/>
</dbReference>
<reference evidence="2" key="1">
    <citation type="submission" date="2021-02" db="EMBL/GenBank/DDBJ databases">
        <authorList>
            <person name="Dougan E. K."/>
            <person name="Rhodes N."/>
            <person name="Thang M."/>
            <person name="Chan C."/>
        </authorList>
    </citation>
    <scope>NUCLEOTIDE SEQUENCE</scope>
</reference>
<name>A0A812LBG3_9DINO</name>
<proteinExistence type="predicted"/>
<dbReference type="Pfam" id="PF07177">
    <property type="entry name" value="Neuralized"/>
    <property type="match status" value="1"/>
</dbReference>
<evidence type="ECO:0000313" key="3">
    <source>
        <dbReference type="Proteomes" id="UP000604046"/>
    </source>
</evidence>
<dbReference type="EMBL" id="CAJNDS010001014">
    <property type="protein sequence ID" value="CAE7244084.1"/>
    <property type="molecule type" value="Genomic_DNA"/>
</dbReference>
<dbReference type="InterPro" id="IPR043136">
    <property type="entry name" value="B30.2/SPRY_sf"/>
</dbReference>
<evidence type="ECO:0000259" key="1">
    <source>
        <dbReference type="Pfam" id="PF07177"/>
    </source>
</evidence>
<keyword evidence="3" id="KW-1185">Reference proteome</keyword>
<gene>
    <name evidence="2" type="ORF">SNAT2548_LOCUS11379</name>
</gene>
<sequence>MAEGEDPTVTWARSLKLHAAVDAFSPGAAHRSSDSRSQLGLDTLVAVLPALLQQPQLKAQHRASLAMRLRRLLHECISIGDGPSLRAWDTALAESTAATAVPRASIPEGHSAWGPVFGFLAFLEVLESGLPAVSRSFARLAFNAATWEGHDVTFHEVHFRDLARTGWCRALSLLPSIDRARSVRLASFSDGAIRRKAATALLEACREACPQVAVLPCSFCEEHHGEKVTLPTPRCLRAERQSHGSKGGGLLLGTGPLRRHSNGTRSFAVELEVLSAGERLDIGVTAQAPHDHWGGGEFALARRARPQVAYAEDLLSSWIVESSGLLVGSHAGLRIRDERWNARNLMAGDILRLTVTEVGEIVLDVNGDLRAQWRAQIPAETPIFPVVDLFEGAPVIRLFP</sequence>